<organism evidence="2 3">
    <name type="scientific">Paenibacillus chitinolyticus</name>
    <dbReference type="NCBI Taxonomy" id="79263"/>
    <lineage>
        <taxon>Bacteria</taxon>
        <taxon>Bacillati</taxon>
        <taxon>Bacillota</taxon>
        <taxon>Bacilli</taxon>
        <taxon>Bacillales</taxon>
        <taxon>Paenibacillaceae</taxon>
        <taxon>Paenibacillus</taxon>
    </lineage>
</organism>
<dbReference type="Pfam" id="PF08282">
    <property type="entry name" value="Hydrolase_3"/>
    <property type="match status" value="1"/>
</dbReference>
<evidence type="ECO:0000313" key="4">
    <source>
        <dbReference type="Proteomes" id="UP001527202"/>
    </source>
</evidence>
<dbReference type="Proteomes" id="UP000288943">
    <property type="component" value="Chromosome"/>
</dbReference>
<evidence type="ECO:0000313" key="1">
    <source>
        <dbReference type="EMBL" id="MCY9595540.1"/>
    </source>
</evidence>
<dbReference type="OrthoDB" id="573782at2"/>
<dbReference type="RefSeq" id="WP_042229650.1">
    <property type="nucleotide sequence ID" value="NZ_CP026520.1"/>
</dbReference>
<protein>
    <submittedName>
        <fullName evidence="2">Capsular biosynthesis protein</fullName>
    </submittedName>
    <submittedName>
        <fullName evidence="1">HAD hydrolase family protein</fullName>
    </submittedName>
</protein>
<dbReference type="SUPFAM" id="SSF56784">
    <property type="entry name" value="HAD-like"/>
    <property type="match status" value="1"/>
</dbReference>
<dbReference type="GeneID" id="95374441"/>
<dbReference type="InterPro" id="IPR023214">
    <property type="entry name" value="HAD_sf"/>
</dbReference>
<name>A0A410WSE4_9BACL</name>
<keyword evidence="4" id="KW-1185">Reference proteome</keyword>
<dbReference type="AlphaFoldDB" id="A0A410WSE4"/>
<dbReference type="EMBL" id="CP026520">
    <property type="protein sequence ID" value="QAV17305.1"/>
    <property type="molecule type" value="Genomic_DNA"/>
</dbReference>
<sequence>MRIVLDLDGTICTLKKEGESYADVTPLPGSVEALRRLKEEGHRIIIHTARHMKTCGGNVGEVLARVGSLTLDWLERYEIPYDEIVFGKPYGDVYVDDLALVYHSWDEVLERLNIG</sequence>
<evidence type="ECO:0000313" key="2">
    <source>
        <dbReference type="EMBL" id="QAV17305.1"/>
    </source>
</evidence>
<evidence type="ECO:0000313" key="3">
    <source>
        <dbReference type="Proteomes" id="UP000288943"/>
    </source>
</evidence>
<dbReference type="GO" id="GO:0016787">
    <property type="term" value="F:hydrolase activity"/>
    <property type="evidence" value="ECO:0007669"/>
    <property type="project" value="UniProtKB-KW"/>
</dbReference>
<proteinExistence type="predicted"/>
<keyword evidence="1" id="KW-0378">Hydrolase</keyword>
<dbReference type="Proteomes" id="UP001527202">
    <property type="component" value="Unassembled WGS sequence"/>
</dbReference>
<gene>
    <name evidence="1" type="ORF">M5X16_07140</name>
    <name evidence="2" type="ORF">PC41400_06365</name>
</gene>
<reference evidence="2 3" key="1">
    <citation type="submission" date="2018-01" db="EMBL/GenBank/DDBJ databases">
        <title>The whole genome sequencing and assembly of Paenibacillus chitinolyticus KCCM 41400 strain.</title>
        <authorList>
            <person name="Kim J.-Y."/>
            <person name="Park M.-K."/>
            <person name="Lee Y.-J."/>
            <person name="Yi H."/>
            <person name="Bahn Y.-S."/>
            <person name="Kim J.F."/>
            <person name="Lee D.-W."/>
        </authorList>
    </citation>
    <scope>NUCLEOTIDE SEQUENCE [LARGE SCALE GENOMIC DNA]</scope>
    <source>
        <strain evidence="2 3">KCCM 41400</strain>
    </source>
</reference>
<dbReference type="InterPro" id="IPR036412">
    <property type="entry name" value="HAD-like_sf"/>
</dbReference>
<dbReference type="EMBL" id="JAMDMJ010000008">
    <property type="protein sequence ID" value="MCY9595540.1"/>
    <property type="molecule type" value="Genomic_DNA"/>
</dbReference>
<dbReference type="Gene3D" id="3.40.50.1000">
    <property type="entry name" value="HAD superfamily/HAD-like"/>
    <property type="match status" value="1"/>
</dbReference>
<accession>A0A410WSE4</accession>
<reference evidence="1 4" key="2">
    <citation type="submission" date="2022-05" db="EMBL/GenBank/DDBJ databases">
        <title>Genome Sequencing of Bee-Associated Microbes.</title>
        <authorList>
            <person name="Dunlap C."/>
        </authorList>
    </citation>
    <scope>NUCLEOTIDE SEQUENCE [LARGE SCALE GENOMIC DNA]</scope>
    <source>
        <strain evidence="1 4">NRRL B-23120</strain>
    </source>
</reference>
<dbReference type="KEGG" id="pchi:PC41400_06365"/>